<dbReference type="InterPro" id="IPR050300">
    <property type="entry name" value="GDXG_lipolytic_enzyme"/>
</dbReference>
<dbReference type="VEuPathDB" id="FungiDB:AeMF1_018532"/>
<dbReference type="SUPFAM" id="SSF53474">
    <property type="entry name" value="alpha/beta-Hydrolases"/>
    <property type="match status" value="1"/>
</dbReference>
<feature type="transmembrane region" description="Helical" evidence="3">
    <location>
        <begin position="7"/>
        <end position="27"/>
    </location>
</feature>
<gene>
    <name evidence="5" type="ORF">Ae201684_003581</name>
</gene>
<dbReference type="GO" id="GO:0016787">
    <property type="term" value="F:hydrolase activity"/>
    <property type="evidence" value="ECO:0007669"/>
    <property type="project" value="UniProtKB-KW"/>
</dbReference>
<comment type="similarity">
    <text evidence="1">Belongs to the 'GDXG' lipolytic enzyme family.</text>
</comment>
<keyword evidence="3" id="KW-1133">Transmembrane helix</keyword>
<dbReference type="PANTHER" id="PTHR48081:SF8">
    <property type="entry name" value="ALPHA_BETA HYDROLASE FOLD-3 DOMAIN-CONTAINING PROTEIN-RELATED"/>
    <property type="match status" value="1"/>
</dbReference>
<dbReference type="PANTHER" id="PTHR48081">
    <property type="entry name" value="AB HYDROLASE SUPERFAMILY PROTEIN C4A8.06C"/>
    <property type="match status" value="1"/>
</dbReference>
<dbReference type="Proteomes" id="UP000481153">
    <property type="component" value="Unassembled WGS sequence"/>
</dbReference>
<accession>A0A6G0XKW2</accession>
<dbReference type="InterPro" id="IPR002168">
    <property type="entry name" value="Lipase_GDXG_HIS_AS"/>
</dbReference>
<proteinExistence type="inferred from homology"/>
<name>A0A6G0XKW2_9STRA</name>
<organism evidence="5 6">
    <name type="scientific">Aphanomyces euteiches</name>
    <dbReference type="NCBI Taxonomy" id="100861"/>
    <lineage>
        <taxon>Eukaryota</taxon>
        <taxon>Sar</taxon>
        <taxon>Stramenopiles</taxon>
        <taxon>Oomycota</taxon>
        <taxon>Saprolegniomycetes</taxon>
        <taxon>Saprolegniales</taxon>
        <taxon>Verrucalvaceae</taxon>
        <taxon>Aphanomyces</taxon>
    </lineage>
</organism>
<feature type="transmembrane region" description="Helical" evidence="3">
    <location>
        <begin position="47"/>
        <end position="64"/>
    </location>
</feature>
<dbReference type="Pfam" id="PF07859">
    <property type="entry name" value="Abhydrolase_3"/>
    <property type="match status" value="1"/>
</dbReference>
<dbReference type="AlphaFoldDB" id="A0A6G0XKW2"/>
<evidence type="ECO:0000256" key="2">
    <source>
        <dbReference type="ARBA" id="ARBA00022801"/>
    </source>
</evidence>
<evidence type="ECO:0000313" key="6">
    <source>
        <dbReference type="Proteomes" id="UP000481153"/>
    </source>
</evidence>
<evidence type="ECO:0000313" key="5">
    <source>
        <dbReference type="EMBL" id="KAF0741009.1"/>
    </source>
</evidence>
<evidence type="ECO:0000256" key="3">
    <source>
        <dbReference type="SAM" id="Phobius"/>
    </source>
</evidence>
<keyword evidence="3" id="KW-0472">Membrane</keyword>
<comment type="caution">
    <text evidence="5">The sequence shown here is derived from an EMBL/GenBank/DDBJ whole genome shotgun (WGS) entry which is preliminary data.</text>
</comment>
<keyword evidence="3" id="KW-0812">Transmembrane</keyword>
<evidence type="ECO:0000259" key="4">
    <source>
        <dbReference type="Pfam" id="PF07859"/>
    </source>
</evidence>
<keyword evidence="6" id="KW-1185">Reference proteome</keyword>
<reference evidence="5 6" key="1">
    <citation type="submission" date="2019-07" db="EMBL/GenBank/DDBJ databases">
        <title>Genomics analysis of Aphanomyces spp. identifies a new class of oomycete effector associated with host adaptation.</title>
        <authorList>
            <person name="Gaulin E."/>
        </authorList>
    </citation>
    <scope>NUCLEOTIDE SEQUENCE [LARGE SCALE GENOMIC DNA]</scope>
    <source>
        <strain evidence="5 6">ATCC 201684</strain>
    </source>
</reference>
<dbReference type="Gene3D" id="3.40.50.1820">
    <property type="entry name" value="alpha/beta hydrolase"/>
    <property type="match status" value="1"/>
</dbReference>
<sequence length="324" mass="35858">MASLVTTSIKTILAIIQIFLAPFVVLFERPDPRWGYFDALFQRMMQFYTPLGVGFMRYGFAFYGRLQRLVYGPTEVVDSPDVKGDKDEACVIVLFIHGGGFVCGTADSTSLGFFYPLLQALKKAGVASVRIFSVEYDLAPEFPYPTAPDQSYRVYKWLLAKGIPSRKIIVMGDSAGGNCAMSLMQRAVKEGVPTPACSVLISPWLELNMTKPSYSAKTDTFIRATVSSWRDIYLNGNLDLVNNASPFYQSLQGLPPLMVVYGQKELMVDDLVEFVANAKSNGVDTTALSHPYLYHDYLFFPLGKAANDAISAIAHFILLKVPSL</sequence>
<dbReference type="InterPro" id="IPR029058">
    <property type="entry name" value="AB_hydrolase_fold"/>
</dbReference>
<evidence type="ECO:0000256" key="1">
    <source>
        <dbReference type="ARBA" id="ARBA00010515"/>
    </source>
</evidence>
<feature type="domain" description="Alpha/beta hydrolase fold-3" evidence="4">
    <location>
        <begin position="93"/>
        <end position="298"/>
    </location>
</feature>
<dbReference type="EMBL" id="VJMJ01000041">
    <property type="protein sequence ID" value="KAF0741009.1"/>
    <property type="molecule type" value="Genomic_DNA"/>
</dbReference>
<dbReference type="InterPro" id="IPR013094">
    <property type="entry name" value="AB_hydrolase_3"/>
</dbReference>
<keyword evidence="2" id="KW-0378">Hydrolase</keyword>
<dbReference type="PROSITE" id="PS01173">
    <property type="entry name" value="LIPASE_GDXG_HIS"/>
    <property type="match status" value="1"/>
</dbReference>
<protein>
    <recommendedName>
        <fullName evidence="4">Alpha/beta hydrolase fold-3 domain-containing protein</fullName>
    </recommendedName>
</protein>